<organism evidence="1 2">
    <name type="scientific">Olea europaea subsp. europaea</name>
    <dbReference type="NCBI Taxonomy" id="158383"/>
    <lineage>
        <taxon>Eukaryota</taxon>
        <taxon>Viridiplantae</taxon>
        <taxon>Streptophyta</taxon>
        <taxon>Embryophyta</taxon>
        <taxon>Tracheophyta</taxon>
        <taxon>Spermatophyta</taxon>
        <taxon>Magnoliopsida</taxon>
        <taxon>eudicotyledons</taxon>
        <taxon>Gunneridae</taxon>
        <taxon>Pentapetalae</taxon>
        <taxon>asterids</taxon>
        <taxon>lamiids</taxon>
        <taxon>Lamiales</taxon>
        <taxon>Oleaceae</taxon>
        <taxon>Oleeae</taxon>
        <taxon>Olea</taxon>
    </lineage>
</organism>
<dbReference type="AlphaFoldDB" id="A0A8S0QUT2"/>
<evidence type="ECO:0000313" key="2">
    <source>
        <dbReference type="Proteomes" id="UP000594638"/>
    </source>
</evidence>
<dbReference type="EMBL" id="CACTIH010001939">
    <property type="protein sequence ID" value="CAA2969370.1"/>
    <property type="molecule type" value="Genomic_DNA"/>
</dbReference>
<protein>
    <submittedName>
        <fullName evidence="1">Uncharacterized protein</fullName>
    </submittedName>
</protein>
<name>A0A8S0QUT2_OLEEU</name>
<sequence>MVWGLWDLGLESWTSGIKFLWRLGIHNIHDETPQLGLHSRLPGSRLPGFQGLAPTDENLKSNTKNLNFSASRSPTDRTSNSFYISFRPFVLTGLWCFWKILRF</sequence>
<dbReference type="Gramene" id="OE9A025075T1">
    <property type="protein sequence ID" value="OE9A025075C1"/>
    <property type="gene ID" value="OE9A025075"/>
</dbReference>
<keyword evidence="2" id="KW-1185">Reference proteome</keyword>
<accession>A0A8S0QUT2</accession>
<reference evidence="1 2" key="1">
    <citation type="submission" date="2019-12" db="EMBL/GenBank/DDBJ databases">
        <authorList>
            <person name="Alioto T."/>
            <person name="Alioto T."/>
            <person name="Gomez Garrido J."/>
        </authorList>
    </citation>
    <scope>NUCLEOTIDE SEQUENCE [LARGE SCALE GENOMIC DNA]</scope>
</reference>
<evidence type="ECO:0000313" key="1">
    <source>
        <dbReference type="EMBL" id="CAA2969370.1"/>
    </source>
</evidence>
<proteinExistence type="predicted"/>
<comment type="caution">
    <text evidence="1">The sequence shown here is derived from an EMBL/GenBank/DDBJ whole genome shotgun (WGS) entry which is preliminary data.</text>
</comment>
<dbReference type="Proteomes" id="UP000594638">
    <property type="component" value="Unassembled WGS sequence"/>
</dbReference>
<gene>
    <name evidence="1" type="ORF">OLEA9_A025075</name>
</gene>